<dbReference type="GO" id="GO:0003677">
    <property type="term" value="F:DNA binding"/>
    <property type="evidence" value="ECO:0007669"/>
    <property type="project" value="UniProtKB-KW"/>
</dbReference>
<organism evidence="3 4">
    <name type="scientific">Enterocloster clostridioformis</name>
    <dbReference type="NCBI Taxonomy" id="1531"/>
    <lineage>
        <taxon>Bacteria</taxon>
        <taxon>Bacillati</taxon>
        <taxon>Bacillota</taxon>
        <taxon>Clostridia</taxon>
        <taxon>Lachnospirales</taxon>
        <taxon>Lachnospiraceae</taxon>
        <taxon>Enterocloster</taxon>
    </lineage>
</organism>
<feature type="domain" description="HTH cro/C1-type" evidence="2">
    <location>
        <begin position="8"/>
        <end position="62"/>
    </location>
</feature>
<name>A0A174NXF6_9FIRM</name>
<gene>
    <name evidence="3" type="primary">pezA</name>
    <name evidence="3" type="ORF">ERS852480_03490</name>
</gene>
<dbReference type="InterPro" id="IPR010982">
    <property type="entry name" value="Lambda_DNA-bd_dom_sf"/>
</dbReference>
<dbReference type="AlphaFoldDB" id="A0A174NXF6"/>
<dbReference type="SUPFAM" id="SSF47413">
    <property type="entry name" value="lambda repressor-like DNA-binding domains"/>
    <property type="match status" value="1"/>
</dbReference>
<dbReference type="CDD" id="cd00093">
    <property type="entry name" value="HTH_XRE"/>
    <property type="match status" value="1"/>
</dbReference>
<reference evidence="3 4" key="1">
    <citation type="submission" date="2015-09" db="EMBL/GenBank/DDBJ databases">
        <authorList>
            <consortium name="Pathogen Informatics"/>
        </authorList>
    </citation>
    <scope>NUCLEOTIDE SEQUENCE [LARGE SCALE GENOMIC DNA]</scope>
    <source>
        <strain evidence="3 4">2789STDY5834865</strain>
    </source>
</reference>
<dbReference type="Gene3D" id="1.10.260.40">
    <property type="entry name" value="lambda repressor-like DNA-binding domains"/>
    <property type="match status" value="1"/>
</dbReference>
<dbReference type="PROSITE" id="PS50943">
    <property type="entry name" value="HTH_CROC1"/>
    <property type="match status" value="1"/>
</dbReference>
<dbReference type="SMART" id="SM00530">
    <property type="entry name" value="HTH_XRE"/>
    <property type="match status" value="1"/>
</dbReference>
<dbReference type="PANTHER" id="PTHR46558:SF11">
    <property type="entry name" value="HTH-TYPE TRANSCRIPTIONAL REGULATOR XRE"/>
    <property type="match status" value="1"/>
</dbReference>
<dbReference type="Proteomes" id="UP000095512">
    <property type="component" value="Unassembled WGS sequence"/>
</dbReference>
<dbReference type="EMBL" id="CZAB01000037">
    <property type="protein sequence ID" value="CUP51921.1"/>
    <property type="molecule type" value="Genomic_DNA"/>
</dbReference>
<sequence length="126" mass="14515">MEEIKDRIKKLRRQLDMTQDDFSKKLGLARNSIASYETGRREPTNAIVVSICREFGINEIWLRTGEGGDDNMFTKVSDDDRFSLNLGKLSTTENEFIRNGINLLAETDPEKLKILENFMKAWLGIK</sequence>
<dbReference type="PANTHER" id="PTHR46558">
    <property type="entry name" value="TRACRIPTIONAL REGULATORY PROTEIN-RELATED-RELATED"/>
    <property type="match status" value="1"/>
</dbReference>
<evidence type="ECO:0000313" key="4">
    <source>
        <dbReference type="Proteomes" id="UP000095512"/>
    </source>
</evidence>
<accession>A0A174NXF6</accession>
<evidence type="ECO:0000256" key="1">
    <source>
        <dbReference type="ARBA" id="ARBA00023125"/>
    </source>
</evidence>
<keyword evidence="1" id="KW-0238">DNA-binding</keyword>
<evidence type="ECO:0000259" key="2">
    <source>
        <dbReference type="PROSITE" id="PS50943"/>
    </source>
</evidence>
<dbReference type="InterPro" id="IPR001387">
    <property type="entry name" value="Cro/C1-type_HTH"/>
</dbReference>
<evidence type="ECO:0000313" key="3">
    <source>
        <dbReference type="EMBL" id="CUP51921.1"/>
    </source>
</evidence>
<protein>
    <submittedName>
        <fullName evidence="3">XRE family transcriptional regulator</fullName>
    </submittedName>
</protein>
<dbReference type="RefSeq" id="WP_235388077.1">
    <property type="nucleotide sequence ID" value="NZ_CZAB01000037.1"/>
</dbReference>
<proteinExistence type="predicted"/>
<dbReference type="Pfam" id="PF12844">
    <property type="entry name" value="HTH_19"/>
    <property type="match status" value="1"/>
</dbReference>